<comment type="similarity">
    <text evidence="2 11">Belongs to the mitochondrial carrier (TC 2.A.29) family.</text>
</comment>
<dbReference type="GO" id="GO:0005743">
    <property type="term" value="C:mitochondrial inner membrane"/>
    <property type="evidence" value="ECO:0007669"/>
    <property type="project" value="UniProtKB-SubCell"/>
</dbReference>
<dbReference type="InterPro" id="IPR002067">
    <property type="entry name" value="MCP"/>
</dbReference>
<dbReference type="Pfam" id="PF00153">
    <property type="entry name" value="Mito_carr"/>
    <property type="match status" value="3"/>
</dbReference>
<evidence type="ECO:0000256" key="9">
    <source>
        <dbReference type="ARBA" id="ARBA00023136"/>
    </source>
</evidence>
<dbReference type="InterPro" id="IPR044712">
    <property type="entry name" value="SLC25A32-like"/>
</dbReference>
<reference evidence="13 14" key="1">
    <citation type="submission" date="2014-12" db="EMBL/GenBank/DDBJ databases">
        <authorList>
            <person name="Neuveglise Cecile"/>
        </authorList>
    </citation>
    <scope>NUCLEOTIDE SEQUENCE [LARGE SCALE GENOMIC DNA]</scope>
    <source>
        <strain evidence="13 14">CBS 12615</strain>
    </source>
</reference>
<evidence type="ECO:0000256" key="6">
    <source>
        <dbReference type="ARBA" id="ARBA00022792"/>
    </source>
</evidence>
<keyword evidence="8" id="KW-0496">Mitochondrion</keyword>
<accession>A0A0C7N1I3</accession>
<dbReference type="Proteomes" id="UP000054304">
    <property type="component" value="Unassembled WGS sequence"/>
</dbReference>
<keyword evidence="5" id="KW-0677">Repeat</keyword>
<dbReference type="InterPro" id="IPR018108">
    <property type="entry name" value="MCP_transmembrane"/>
</dbReference>
<evidence type="ECO:0000256" key="3">
    <source>
        <dbReference type="ARBA" id="ARBA00022448"/>
    </source>
</evidence>
<dbReference type="InterPro" id="IPR023395">
    <property type="entry name" value="MCP_dom_sf"/>
</dbReference>
<dbReference type="RefSeq" id="XP_022626641.1">
    <property type="nucleotide sequence ID" value="XM_022774556.1"/>
</dbReference>
<comment type="subcellular location">
    <subcellularLocation>
        <location evidence="1">Mitochondrion inner membrane</location>
        <topology evidence="1">Multi-pass membrane protein</topology>
    </subcellularLocation>
</comment>
<evidence type="ECO:0000256" key="5">
    <source>
        <dbReference type="ARBA" id="ARBA00022737"/>
    </source>
</evidence>
<dbReference type="PANTHER" id="PTHR45683">
    <property type="entry name" value="MITOCHONDRIAL NICOTINAMIDE ADENINE DINUCLEOTIDE TRANSPORTER 1-RELATED-RELATED"/>
    <property type="match status" value="1"/>
</dbReference>
<feature type="repeat" description="Solcar" evidence="10">
    <location>
        <begin position="76"/>
        <end position="166"/>
    </location>
</feature>
<keyword evidence="6" id="KW-0999">Mitochondrion inner membrane</keyword>
<dbReference type="PROSITE" id="PS50920">
    <property type="entry name" value="SOLCAR"/>
    <property type="match status" value="3"/>
</dbReference>
<evidence type="ECO:0000256" key="7">
    <source>
        <dbReference type="ARBA" id="ARBA00022989"/>
    </source>
</evidence>
<dbReference type="AlphaFoldDB" id="A0A0C7N1I3"/>
<evidence type="ECO:0000256" key="2">
    <source>
        <dbReference type="ARBA" id="ARBA00006375"/>
    </source>
</evidence>
<dbReference type="EMBL" id="LN736360">
    <property type="protein sequence ID" value="CEP60397.1"/>
    <property type="molecule type" value="Genomic_DNA"/>
</dbReference>
<organism evidence="13 14">
    <name type="scientific">Lachancea lanzarotensis</name>
    <dbReference type="NCBI Taxonomy" id="1245769"/>
    <lineage>
        <taxon>Eukaryota</taxon>
        <taxon>Fungi</taxon>
        <taxon>Dikarya</taxon>
        <taxon>Ascomycota</taxon>
        <taxon>Saccharomycotina</taxon>
        <taxon>Saccharomycetes</taxon>
        <taxon>Saccharomycetales</taxon>
        <taxon>Saccharomycetaceae</taxon>
        <taxon>Lachancea</taxon>
    </lineage>
</organism>
<keyword evidence="4 10" id="KW-0812">Transmembrane</keyword>
<evidence type="ECO:0000256" key="12">
    <source>
        <dbReference type="SAM" id="Phobius"/>
    </source>
</evidence>
<name>A0A0C7N1I3_9SACH</name>
<feature type="transmembrane region" description="Helical" evidence="12">
    <location>
        <begin position="141"/>
        <end position="160"/>
    </location>
</feature>
<protein>
    <submittedName>
        <fullName evidence="13">LALA0S01e09824g1_1</fullName>
    </submittedName>
</protein>
<dbReference type="OrthoDB" id="10266426at2759"/>
<dbReference type="FunFam" id="1.50.40.10:FF:000075">
    <property type="entry name" value="Nicotinamide adenine dinucleotide transporter 2, mitochondrial"/>
    <property type="match status" value="1"/>
</dbReference>
<dbReference type="PRINTS" id="PR00926">
    <property type="entry name" value="MITOCARRIER"/>
</dbReference>
<keyword evidence="14" id="KW-1185">Reference proteome</keyword>
<dbReference type="GeneID" id="34683780"/>
<dbReference type="Gene3D" id="1.50.40.10">
    <property type="entry name" value="Mitochondrial carrier domain"/>
    <property type="match status" value="2"/>
</dbReference>
<evidence type="ECO:0000256" key="8">
    <source>
        <dbReference type="ARBA" id="ARBA00023128"/>
    </source>
</evidence>
<feature type="transmembrane region" description="Helical" evidence="12">
    <location>
        <begin position="236"/>
        <end position="257"/>
    </location>
</feature>
<dbReference type="GO" id="GO:0015215">
    <property type="term" value="F:nucleotide transmembrane transporter activity"/>
    <property type="evidence" value="ECO:0007669"/>
    <property type="project" value="UniProtKB-ARBA"/>
</dbReference>
<feature type="transmembrane region" description="Helical" evidence="12">
    <location>
        <begin position="181"/>
        <end position="200"/>
    </location>
</feature>
<keyword evidence="3 11" id="KW-0813">Transport</keyword>
<keyword evidence="9 10" id="KW-0472">Membrane</keyword>
<dbReference type="SUPFAM" id="SSF103506">
    <property type="entry name" value="Mitochondrial carrier"/>
    <property type="match status" value="1"/>
</dbReference>
<evidence type="ECO:0000256" key="11">
    <source>
        <dbReference type="RuleBase" id="RU000488"/>
    </source>
</evidence>
<keyword evidence="7 12" id="KW-1133">Transmembrane helix</keyword>
<gene>
    <name evidence="13" type="ORF">LALA0_S01e09824g</name>
</gene>
<evidence type="ECO:0000256" key="10">
    <source>
        <dbReference type="PROSITE-ProRule" id="PRU00282"/>
    </source>
</evidence>
<dbReference type="HOGENOM" id="CLU_015166_6_1_1"/>
<proteinExistence type="inferred from homology"/>
<evidence type="ECO:0000313" key="13">
    <source>
        <dbReference type="EMBL" id="CEP60397.1"/>
    </source>
</evidence>
<feature type="repeat" description="Solcar" evidence="10">
    <location>
        <begin position="174"/>
        <end position="263"/>
    </location>
</feature>
<evidence type="ECO:0000313" key="14">
    <source>
        <dbReference type="Proteomes" id="UP000054304"/>
    </source>
</evidence>
<sequence>MSRALFFENDSPVRSSSPKPFYQIHGERHFVFDEIFAPDCSTPLSSADVLEDFGRARRDGGKENDSSIPVGGGKLGDFEITALAGAMAGFLAGVTVCPLDVAKTRLQAQGLRPASIKYYNGIVGTLSTIVRDEGVRGLYKGLVPIVMGYFPTWMIYFTVYEKSKKRYPQIFGSSDFFSHSLSALTAGSISTILTNPVWVVKTRLMLQTHVDKNSTNYRGTFDAFYRIYTTEGFKTFYAGLLPSLFGLLHVAIHFPIYEKLKVWLRCSPSFIDSEDHKLDIFRLITASSVSKMVASTLTYPHEILRTRMQLKAPPIDRKSTSQVATHHALIRLVYLTYTKEGLRGFYSGFTTNLVRTVPASAITLVSFEYFRRYLTSINDSFAL</sequence>
<evidence type="ECO:0000256" key="4">
    <source>
        <dbReference type="ARBA" id="ARBA00022692"/>
    </source>
</evidence>
<feature type="repeat" description="Solcar" evidence="10">
    <location>
        <begin position="278"/>
        <end position="373"/>
    </location>
</feature>
<evidence type="ECO:0000256" key="1">
    <source>
        <dbReference type="ARBA" id="ARBA00004448"/>
    </source>
</evidence>